<dbReference type="InterPro" id="IPR008854">
    <property type="entry name" value="TPMT"/>
</dbReference>
<keyword evidence="6" id="KW-1185">Reference proteome</keyword>
<name>A0ABX0IW11_9FLAO</name>
<dbReference type="Pfam" id="PF05724">
    <property type="entry name" value="TPMT"/>
    <property type="match status" value="1"/>
</dbReference>
<evidence type="ECO:0000256" key="3">
    <source>
        <dbReference type="ARBA" id="ARBA00022679"/>
    </source>
</evidence>
<evidence type="ECO:0000256" key="1">
    <source>
        <dbReference type="ARBA" id="ARBA00022553"/>
    </source>
</evidence>
<dbReference type="GO" id="GO:0008168">
    <property type="term" value="F:methyltransferase activity"/>
    <property type="evidence" value="ECO:0007669"/>
    <property type="project" value="UniProtKB-KW"/>
</dbReference>
<dbReference type="GO" id="GO:0032259">
    <property type="term" value="P:methylation"/>
    <property type="evidence" value="ECO:0007669"/>
    <property type="project" value="UniProtKB-KW"/>
</dbReference>
<evidence type="ECO:0000256" key="4">
    <source>
        <dbReference type="ARBA" id="ARBA00022691"/>
    </source>
</evidence>
<keyword evidence="3" id="KW-0808">Transferase</keyword>
<reference evidence="5" key="2">
    <citation type="submission" date="2020-02" db="EMBL/GenBank/DDBJ databases">
        <title>Flavobacterium profundi sp. nov., isolated from a deep-sea seamount.</title>
        <authorList>
            <person name="Zhang D.-C."/>
        </authorList>
    </citation>
    <scope>NUCLEOTIDE SEQUENCE</scope>
    <source>
        <strain evidence="5">EC11</strain>
    </source>
</reference>
<reference evidence="5" key="1">
    <citation type="submission" date="2019-05" db="EMBL/GenBank/DDBJ databases">
        <authorList>
            <person name="Lianzixin W."/>
        </authorList>
    </citation>
    <scope>NUCLEOTIDE SEQUENCE</scope>
    <source>
        <strain evidence="5">EC11</strain>
    </source>
</reference>
<evidence type="ECO:0000313" key="5">
    <source>
        <dbReference type="EMBL" id="NHN27756.1"/>
    </source>
</evidence>
<dbReference type="EMBL" id="VEVQ02000017">
    <property type="protein sequence ID" value="NHN27756.1"/>
    <property type="molecule type" value="Genomic_DNA"/>
</dbReference>
<dbReference type="PANTHER" id="PTHR32183:SF11">
    <property type="entry name" value="THIOL METHYLTRANSFERASE 2-RELATED"/>
    <property type="match status" value="1"/>
</dbReference>
<dbReference type="PROSITE" id="PS51585">
    <property type="entry name" value="SAM_MT_TPMT"/>
    <property type="match status" value="1"/>
</dbReference>
<protein>
    <submittedName>
        <fullName evidence="5">Methyltransferase domain-containing protein</fullName>
    </submittedName>
</protein>
<accession>A0ABX0IW11</accession>
<proteinExistence type="predicted"/>
<dbReference type="Proteomes" id="UP000817854">
    <property type="component" value="Unassembled WGS sequence"/>
</dbReference>
<dbReference type="PANTHER" id="PTHR32183">
    <property type="match status" value="1"/>
</dbReference>
<sequence>MNLNKEYWENRYQNEDTSWDTGSITTPLKEYIDQIKNKDLKILIPGAGNSYEFDYLIANGFKNVYVIDISSHPINKLRSKNPKFEKQILIGDFFKHKGAYDIIIEQTFFCALDPTLRNNYITKMNDLLKPKGKIVGLLFNFPLSSEGPPFGGSIDEYQNSFSKLFTTKILEKAYNSIKPRLGRELFFIFEKK</sequence>
<comment type="caution">
    <text evidence="5">The sequence shown here is derived from an EMBL/GenBank/DDBJ whole genome shotgun (WGS) entry which is preliminary data.</text>
</comment>
<dbReference type="Gene3D" id="3.40.50.150">
    <property type="entry name" value="Vaccinia Virus protein VP39"/>
    <property type="match status" value="1"/>
</dbReference>
<evidence type="ECO:0000313" key="6">
    <source>
        <dbReference type="Proteomes" id="UP000817854"/>
    </source>
</evidence>
<evidence type="ECO:0000256" key="2">
    <source>
        <dbReference type="ARBA" id="ARBA00022603"/>
    </source>
</evidence>
<keyword evidence="2 5" id="KW-0489">Methyltransferase</keyword>
<dbReference type="SUPFAM" id="SSF53335">
    <property type="entry name" value="S-adenosyl-L-methionine-dependent methyltransferases"/>
    <property type="match status" value="1"/>
</dbReference>
<dbReference type="CDD" id="cd02440">
    <property type="entry name" value="AdoMet_MTases"/>
    <property type="match status" value="1"/>
</dbReference>
<dbReference type="InterPro" id="IPR029063">
    <property type="entry name" value="SAM-dependent_MTases_sf"/>
</dbReference>
<keyword evidence="1" id="KW-0597">Phosphoprotein</keyword>
<keyword evidence="4" id="KW-0949">S-adenosyl-L-methionine</keyword>
<gene>
    <name evidence="5" type="ORF">FIA58_018915</name>
</gene>
<organism evidence="5 6">
    <name type="scientific">Flavobacterium jejuense</name>
    <dbReference type="NCBI Taxonomy" id="1544455"/>
    <lineage>
        <taxon>Bacteria</taxon>
        <taxon>Pseudomonadati</taxon>
        <taxon>Bacteroidota</taxon>
        <taxon>Flavobacteriia</taxon>
        <taxon>Flavobacteriales</taxon>
        <taxon>Flavobacteriaceae</taxon>
        <taxon>Flavobacterium</taxon>
    </lineage>
</organism>